<dbReference type="PANTHER" id="PTHR43166">
    <property type="entry name" value="AMINO ACID IMPORT ATP-BINDING PROTEIN"/>
    <property type="match status" value="1"/>
</dbReference>
<reference evidence="8 9" key="1">
    <citation type="submission" date="2015-01" db="EMBL/GenBank/DDBJ databases">
        <title>Paenibacillus swuensis/DY6/whole genome sequencing.</title>
        <authorList>
            <person name="Kim M.K."/>
            <person name="Srinivasan S."/>
            <person name="Lee J.-J."/>
        </authorList>
    </citation>
    <scope>NUCLEOTIDE SEQUENCE [LARGE SCALE GENOMIC DNA]</scope>
    <source>
        <strain evidence="8 9">DY6</strain>
    </source>
</reference>
<dbReference type="KEGG" id="pswu:SY83_07290"/>
<dbReference type="OrthoDB" id="9802264at2"/>
<dbReference type="InterPro" id="IPR050086">
    <property type="entry name" value="MetN_ABC_transporter-like"/>
</dbReference>
<proteinExistence type="predicted"/>
<sequence>MMIIRNLTKSIDSQLILNRISMEINEGELVAVLGASGSGKTTFLKCLALRERWDDGQYIYEGNDITNSSWLERLKLSKHWAYLEEKADIQPRKSALKNVLRGRLFYTPFWRLITGRVSTEEYANAMDYLENVGLLDKAASPAEKLSGGERQRIALARGFVQRAKVIYADEPISGIDPSGAERVMQDFRYVCKRDKATVICTMHNAEVAQRYATRILGLAGGKIVVDVTGRPLTQRERSLIFG</sequence>
<dbReference type="EMBL" id="CP011388">
    <property type="protein sequence ID" value="ANE46114.1"/>
    <property type="molecule type" value="Genomic_DNA"/>
</dbReference>
<dbReference type="GO" id="GO:0005524">
    <property type="term" value="F:ATP binding"/>
    <property type="evidence" value="ECO:0007669"/>
    <property type="project" value="UniProtKB-KW"/>
</dbReference>
<dbReference type="Pfam" id="PF00005">
    <property type="entry name" value="ABC_tran"/>
    <property type="match status" value="1"/>
</dbReference>
<dbReference type="Gene3D" id="3.40.50.300">
    <property type="entry name" value="P-loop containing nucleotide triphosphate hydrolases"/>
    <property type="match status" value="1"/>
</dbReference>
<gene>
    <name evidence="8" type="ORF">SY83_07290</name>
</gene>
<evidence type="ECO:0000256" key="6">
    <source>
        <dbReference type="ARBA" id="ARBA00023136"/>
    </source>
</evidence>
<keyword evidence="9" id="KW-1185">Reference proteome</keyword>
<dbReference type="AlphaFoldDB" id="A0A172TGU2"/>
<dbReference type="InterPro" id="IPR003593">
    <property type="entry name" value="AAA+_ATPase"/>
</dbReference>
<keyword evidence="2" id="KW-1003">Cell membrane</keyword>
<dbReference type="SMART" id="SM00382">
    <property type="entry name" value="AAA"/>
    <property type="match status" value="1"/>
</dbReference>
<name>A0A172TGU2_9BACL</name>
<dbReference type="PROSITE" id="PS50893">
    <property type="entry name" value="ABC_TRANSPORTER_2"/>
    <property type="match status" value="1"/>
</dbReference>
<evidence type="ECO:0000256" key="2">
    <source>
        <dbReference type="ARBA" id="ARBA00022475"/>
    </source>
</evidence>
<dbReference type="GO" id="GO:0016887">
    <property type="term" value="F:ATP hydrolysis activity"/>
    <property type="evidence" value="ECO:0007669"/>
    <property type="project" value="InterPro"/>
</dbReference>
<dbReference type="PROSITE" id="PS00211">
    <property type="entry name" value="ABC_TRANSPORTER_1"/>
    <property type="match status" value="1"/>
</dbReference>
<keyword evidence="6" id="KW-0472">Membrane</keyword>
<dbReference type="STRING" id="1178515.SY83_07290"/>
<keyword evidence="3" id="KW-0547">Nucleotide-binding</keyword>
<keyword evidence="1" id="KW-0813">Transport</keyword>
<keyword evidence="5" id="KW-1278">Translocase</keyword>
<evidence type="ECO:0000313" key="9">
    <source>
        <dbReference type="Proteomes" id="UP000076927"/>
    </source>
</evidence>
<dbReference type="SUPFAM" id="SSF52540">
    <property type="entry name" value="P-loop containing nucleoside triphosphate hydrolases"/>
    <property type="match status" value="1"/>
</dbReference>
<protein>
    <submittedName>
        <fullName evidence="8">Phosphonate ABC transporter ATP-binding protein</fullName>
    </submittedName>
</protein>
<dbReference type="PANTHER" id="PTHR43166:SF6">
    <property type="entry name" value="PHOSPHONATES IMPORT ATP-BINDING PROTEIN PHNC"/>
    <property type="match status" value="1"/>
</dbReference>
<dbReference type="InterPro" id="IPR027417">
    <property type="entry name" value="P-loop_NTPase"/>
</dbReference>
<evidence type="ECO:0000256" key="1">
    <source>
        <dbReference type="ARBA" id="ARBA00022448"/>
    </source>
</evidence>
<organism evidence="8 9">
    <name type="scientific">Paenibacillus swuensis</name>
    <dbReference type="NCBI Taxonomy" id="1178515"/>
    <lineage>
        <taxon>Bacteria</taxon>
        <taxon>Bacillati</taxon>
        <taxon>Bacillota</taxon>
        <taxon>Bacilli</taxon>
        <taxon>Bacillales</taxon>
        <taxon>Paenibacillaceae</taxon>
        <taxon>Paenibacillus</taxon>
    </lineage>
</organism>
<keyword evidence="4 8" id="KW-0067">ATP-binding</keyword>
<evidence type="ECO:0000256" key="5">
    <source>
        <dbReference type="ARBA" id="ARBA00022967"/>
    </source>
</evidence>
<dbReference type="Proteomes" id="UP000076927">
    <property type="component" value="Chromosome"/>
</dbReference>
<feature type="domain" description="ABC transporter" evidence="7">
    <location>
        <begin position="2"/>
        <end position="242"/>
    </location>
</feature>
<evidence type="ECO:0000259" key="7">
    <source>
        <dbReference type="PROSITE" id="PS50893"/>
    </source>
</evidence>
<evidence type="ECO:0000313" key="8">
    <source>
        <dbReference type="EMBL" id="ANE46114.1"/>
    </source>
</evidence>
<evidence type="ECO:0000256" key="3">
    <source>
        <dbReference type="ARBA" id="ARBA00022741"/>
    </source>
</evidence>
<evidence type="ECO:0000256" key="4">
    <source>
        <dbReference type="ARBA" id="ARBA00022840"/>
    </source>
</evidence>
<dbReference type="PATRIC" id="fig|1178515.4.peg.1457"/>
<accession>A0A172TGU2</accession>
<dbReference type="InterPro" id="IPR003439">
    <property type="entry name" value="ABC_transporter-like_ATP-bd"/>
</dbReference>
<dbReference type="InterPro" id="IPR017871">
    <property type="entry name" value="ABC_transporter-like_CS"/>
</dbReference>